<gene>
    <name evidence="2" type="ORF">ATB95_13770</name>
</gene>
<keyword evidence="1" id="KW-0732">Signal</keyword>
<protein>
    <recommendedName>
        <fullName evidence="4">DUF4783 domain-containing protein</fullName>
    </recommendedName>
</protein>
<name>A0AAQ1PLG7_ELIMR</name>
<dbReference type="Proteomes" id="UP000064412">
    <property type="component" value="Unassembled WGS sequence"/>
</dbReference>
<feature type="chain" id="PRO_5044476509" description="DUF4783 domain-containing protein" evidence="1">
    <location>
        <begin position="18"/>
        <end position="140"/>
    </location>
</feature>
<evidence type="ECO:0000256" key="1">
    <source>
        <dbReference type="SAM" id="SignalP"/>
    </source>
</evidence>
<evidence type="ECO:0000313" key="2">
    <source>
        <dbReference type="EMBL" id="KUY17417.1"/>
    </source>
</evidence>
<sequence length="140" mass="15882">MKALFIYSLCISLAACAQKQNSESSIKRESPKTHTMDLSKITNNNVKDAIEALQSGNKSWYSYFIENPEMTDDGHKVEFKSFFAKALGDEKFLSIDKVEDEGKTVYGNFKAGQWGTFRVFFKFHQNADGKFEKLDIGQAN</sequence>
<dbReference type="EMBL" id="LNOI01000004">
    <property type="protein sequence ID" value="KUY17417.1"/>
    <property type="molecule type" value="Genomic_DNA"/>
</dbReference>
<evidence type="ECO:0008006" key="4">
    <source>
        <dbReference type="Google" id="ProtNLM"/>
    </source>
</evidence>
<dbReference type="AlphaFoldDB" id="A0AAQ1PLG7"/>
<organism evidence="2 3">
    <name type="scientific">Elizabethkingia miricola</name>
    <name type="common">Chryseobacterium miricola</name>
    <dbReference type="NCBI Taxonomy" id="172045"/>
    <lineage>
        <taxon>Bacteria</taxon>
        <taxon>Pseudomonadati</taxon>
        <taxon>Bacteroidota</taxon>
        <taxon>Flavobacteriia</taxon>
        <taxon>Flavobacteriales</taxon>
        <taxon>Weeksellaceae</taxon>
        <taxon>Elizabethkingia</taxon>
    </lineage>
</organism>
<reference evidence="2 3" key="1">
    <citation type="submission" date="2015-11" db="EMBL/GenBank/DDBJ databases">
        <authorList>
            <person name="Nicholson A.C."/>
            <person name="Humrighouse B.W."/>
            <person name="Graziano J."/>
            <person name="Lasker B."/>
            <person name="Whitney A.M."/>
            <person name="Mcquiston J.R."/>
        </authorList>
    </citation>
    <scope>NUCLEOTIDE SEQUENCE [LARGE SCALE GENOMIC DNA]</scope>
    <source>
        <strain evidence="2 3">G4071</strain>
    </source>
</reference>
<comment type="caution">
    <text evidence="2">The sequence shown here is derived from an EMBL/GenBank/DDBJ whole genome shotgun (WGS) entry which is preliminary data.</text>
</comment>
<accession>A0AAQ1PLG7</accession>
<evidence type="ECO:0000313" key="3">
    <source>
        <dbReference type="Proteomes" id="UP000064412"/>
    </source>
</evidence>
<proteinExistence type="predicted"/>
<dbReference type="PROSITE" id="PS51257">
    <property type="entry name" value="PROKAR_LIPOPROTEIN"/>
    <property type="match status" value="1"/>
</dbReference>
<feature type="signal peptide" evidence="1">
    <location>
        <begin position="1"/>
        <end position="17"/>
    </location>
</feature>